<feature type="binding site" evidence="2">
    <location>
        <position position="122"/>
    </location>
    <ligand>
        <name>Fe cation</name>
        <dbReference type="ChEBI" id="CHEBI:24875"/>
    </ligand>
</feature>
<dbReference type="SUPFAM" id="SSF51182">
    <property type="entry name" value="RmlC-like cupins"/>
    <property type="match status" value="1"/>
</dbReference>
<dbReference type="Gene3D" id="2.60.120.10">
    <property type="entry name" value="Jelly Rolls"/>
    <property type="match status" value="2"/>
</dbReference>
<feature type="domain" description="Pirin N-terminal" evidence="4">
    <location>
        <begin position="37"/>
        <end position="142"/>
    </location>
</feature>
<dbReference type="PIRSF" id="PIRSF006232">
    <property type="entry name" value="Pirin"/>
    <property type="match status" value="1"/>
</dbReference>
<comment type="similarity">
    <text evidence="1 3">Belongs to the pirin family.</text>
</comment>
<dbReference type="EMBL" id="VWNA01000001">
    <property type="protein sequence ID" value="MQT14074.1"/>
    <property type="molecule type" value="Genomic_DNA"/>
</dbReference>
<dbReference type="InterPro" id="IPR014710">
    <property type="entry name" value="RmlC-like_jellyroll"/>
</dbReference>
<dbReference type="InterPro" id="IPR003829">
    <property type="entry name" value="Pirin_N_dom"/>
</dbReference>
<feature type="binding site" evidence="2">
    <location>
        <position position="78"/>
    </location>
    <ligand>
        <name>Fe cation</name>
        <dbReference type="ChEBI" id="CHEBI:24875"/>
    </ligand>
</feature>
<sequence length="307" mass="32777">MSVPFADEPIAEPTFAPREGSPVETVILGRSRDLGGFAVRRALPAPGRRMVGPFIFLDQMGPADFAPGEGLDVRPHPHIGLATVTYLFEGSISHRDSLGSVKTIEPGAVNWMSAGRGIAHSERTGGEARAHGQRLSGLQMWVALPKDHEDAAPFFASHEASDLPVLADRLHSVRVVVGAAYGVSSPVTSGWDTLYLDVALEPTARLPVDADAEERAIYIASGVIEIAGDRFEAGQLLILRPGDPITLTALTAARLVVVGGATMDGPRHIWWNFVASSKDRIEAAKADWKAGRFAAVPGENEFIPLPE</sequence>
<dbReference type="GO" id="GO:0046872">
    <property type="term" value="F:metal ion binding"/>
    <property type="evidence" value="ECO:0007669"/>
    <property type="project" value="UniProtKB-KW"/>
</dbReference>
<keyword evidence="2" id="KW-0408">Iron</keyword>
<evidence type="ECO:0000256" key="3">
    <source>
        <dbReference type="RuleBase" id="RU003457"/>
    </source>
</evidence>
<dbReference type="RefSeq" id="WP_153484099.1">
    <property type="nucleotide sequence ID" value="NZ_VWNA01000001.1"/>
</dbReference>
<evidence type="ECO:0000256" key="2">
    <source>
        <dbReference type="PIRSR" id="PIRSR006232-1"/>
    </source>
</evidence>
<dbReference type="PANTHER" id="PTHR13903">
    <property type="entry name" value="PIRIN-RELATED"/>
    <property type="match status" value="1"/>
</dbReference>
<evidence type="ECO:0000256" key="1">
    <source>
        <dbReference type="ARBA" id="ARBA00008416"/>
    </source>
</evidence>
<feature type="binding site" evidence="2">
    <location>
        <position position="120"/>
    </location>
    <ligand>
        <name>Fe cation</name>
        <dbReference type="ChEBI" id="CHEBI:24875"/>
    </ligand>
</feature>
<dbReference type="Pfam" id="PF05726">
    <property type="entry name" value="Pirin_C"/>
    <property type="match status" value="1"/>
</dbReference>
<gene>
    <name evidence="6" type="ORF">F0357_15770</name>
</gene>
<dbReference type="Proteomes" id="UP000332515">
    <property type="component" value="Unassembled WGS sequence"/>
</dbReference>
<dbReference type="InterPro" id="IPR008778">
    <property type="entry name" value="Pirin_C_dom"/>
</dbReference>
<dbReference type="CDD" id="cd02247">
    <property type="entry name" value="cupin_pirin_C"/>
    <property type="match status" value="1"/>
</dbReference>
<dbReference type="PANTHER" id="PTHR13903:SF8">
    <property type="entry name" value="PIRIN"/>
    <property type="match status" value="1"/>
</dbReference>
<evidence type="ECO:0000259" key="5">
    <source>
        <dbReference type="Pfam" id="PF05726"/>
    </source>
</evidence>
<feature type="domain" description="Pirin C-terminal" evidence="5">
    <location>
        <begin position="195"/>
        <end position="293"/>
    </location>
</feature>
<evidence type="ECO:0000259" key="4">
    <source>
        <dbReference type="Pfam" id="PF02678"/>
    </source>
</evidence>
<dbReference type="Pfam" id="PF02678">
    <property type="entry name" value="Pirin"/>
    <property type="match status" value="1"/>
</dbReference>
<reference evidence="6 7" key="1">
    <citation type="submission" date="2019-09" db="EMBL/GenBank/DDBJ databases">
        <title>Segnochrobactrum spirostomi gen. nov., sp. nov., isolated from the ciliate Spirostomum cf. yagiui and description of a novel family, Segnochrobactraceae fam. nov. within the order Rhizobiales of the class Alphaproteobacteria.</title>
        <authorList>
            <person name="Akter S."/>
            <person name="Shazib S.U.A."/>
            <person name="Shin M.K."/>
        </authorList>
    </citation>
    <scope>NUCLEOTIDE SEQUENCE [LARGE SCALE GENOMIC DNA]</scope>
    <source>
        <strain evidence="6 7">Sp-1</strain>
    </source>
</reference>
<organism evidence="6 7">
    <name type="scientific">Segnochrobactrum spirostomi</name>
    <dbReference type="NCBI Taxonomy" id="2608987"/>
    <lineage>
        <taxon>Bacteria</taxon>
        <taxon>Pseudomonadati</taxon>
        <taxon>Pseudomonadota</taxon>
        <taxon>Alphaproteobacteria</taxon>
        <taxon>Hyphomicrobiales</taxon>
        <taxon>Segnochrobactraceae</taxon>
        <taxon>Segnochrobactrum</taxon>
    </lineage>
</organism>
<dbReference type="InterPro" id="IPR012093">
    <property type="entry name" value="Pirin"/>
</dbReference>
<name>A0A6A7Y4K6_9HYPH</name>
<accession>A0A6A7Y4K6</accession>
<feature type="binding site" evidence="2">
    <location>
        <position position="76"/>
    </location>
    <ligand>
        <name>Fe cation</name>
        <dbReference type="ChEBI" id="CHEBI:24875"/>
    </ligand>
</feature>
<dbReference type="AlphaFoldDB" id="A0A6A7Y4K6"/>
<evidence type="ECO:0000313" key="6">
    <source>
        <dbReference type="EMBL" id="MQT14074.1"/>
    </source>
</evidence>
<proteinExistence type="inferred from homology"/>
<protein>
    <submittedName>
        <fullName evidence="6">Pirin family protein</fullName>
    </submittedName>
</protein>
<keyword evidence="2" id="KW-0479">Metal-binding</keyword>
<comment type="caution">
    <text evidence="6">The sequence shown here is derived from an EMBL/GenBank/DDBJ whole genome shotgun (WGS) entry which is preliminary data.</text>
</comment>
<dbReference type="CDD" id="cd02909">
    <property type="entry name" value="cupin_pirin_N"/>
    <property type="match status" value="1"/>
</dbReference>
<evidence type="ECO:0000313" key="7">
    <source>
        <dbReference type="Proteomes" id="UP000332515"/>
    </source>
</evidence>
<dbReference type="InterPro" id="IPR011051">
    <property type="entry name" value="RmlC_Cupin_sf"/>
</dbReference>
<keyword evidence="7" id="KW-1185">Reference proteome</keyword>
<comment type="cofactor">
    <cofactor evidence="2">
        <name>Fe cation</name>
        <dbReference type="ChEBI" id="CHEBI:24875"/>
    </cofactor>
    <text evidence="2">Binds 1 Fe cation per subunit.</text>
</comment>